<evidence type="ECO:0000313" key="4">
    <source>
        <dbReference type="Proteomes" id="UP000439994"/>
    </source>
</evidence>
<dbReference type="Pfam" id="PF08238">
    <property type="entry name" value="Sel1"/>
    <property type="match status" value="2"/>
</dbReference>
<proteinExistence type="predicted"/>
<evidence type="ECO:0000256" key="2">
    <source>
        <dbReference type="SAM" id="SignalP"/>
    </source>
</evidence>
<dbReference type="OrthoDB" id="9792653at2"/>
<feature type="signal peptide" evidence="2">
    <location>
        <begin position="1"/>
        <end position="18"/>
    </location>
</feature>
<sequence length="225" mass="25326">MKALFLTLILVFSFQAQSDNFEIIDFCKSDCSAEKNQLKRLANEGSALAKVALGIMFIDGTGEEPEIKKGLNYLRSALRQKEPSAIFQMGHFYHRGLYVEQDTDLALRLYKKAVKLKVPEAKEQLKILQAELSENQSSKAPHASTQISSEDKSAIEAQPSSIKQKPSAYGQSKKIRKMERIRISKRISFDHVIDAANSQTCTPGMSCPFPWRWVNMPLIIEDAKS</sequence>
<evidence type="ECO:0000256" key="1">
    <source>
        <dbReference type="SAM" id="MobiDB-lite"/>
    </source>
</evidence>
<dbReference type="SUPFAM" id="SSF81901">
    <property type="entry name" value="HCP-like"/>
    <property type="match status" value="1"/>
</dbReference>
<keyword evidence="4" id="KW-1185">Reference proteome</keyword>
<feature type="region of interest" description="Disordered" evidence="1">
    <location>
        <begin position="134"/>
        <end position="174"/>
    </location>
</feature>
<name>A0A6N8FER1_9GAMM</name>
<dbReference type="RefSeq" id="WP_155697054.1">
    <property type="nucleotide sequence ID" value="NZ_WOCD01000005.1"/>
</dbReference>
<dbReference type="AlphaFoldDB" id="A0A6N8FER1"/>
<reference evidence="3 4" key="1">
    <citation type="submission" date="2019-11" db="EMBL/GenBank/DDBJ databases">
        <title>P. haliotis isolates from Z. marina roots.</title>
        <authorList>
            <person name="Cohen M."/>
            <person name="Jospin G."/>
            <person name="Eisen J.A."/>
            <person name="Coil D.A."/>
        </authorList>
    </citation>
    <scope>NUCLEOTIDE SEQUENCE [LARGE SCALE GENOMIC DNA]</scope>
    <source>
        <strain evidence="3 4">UCD-MCMsp1aY</strain>
    </source>
</reference>
<dbReference type="PANTHER" id="PTHR45011">
    <property type="entry name" value="DAP3-BINDING CELL DEATH ENHANCER 1"/>
    <property type="match status" value="1"/>
</dbReference>
<dbReference type="PANTHER" id="PTHR45011:SF1">
    <property type="entry name" value="DAP3-BINDING CELL DEATH ENHANCER 1"/>
    <property type="match status" value="1"/>
</dbReference>
<comment type="caution">
    <text evidence="3">The sequence shown here is derived from an EMBL/GenBank/DDBJ whole genome shotgun (WGS) entry which is preliminary data.</text>
</comment>
<accession>A0A6N8FER1</accession>
<evidence type="ECO:0000313" key="3">
    <source>
        <dbReference type="EMBL" id="MUH73647.1"/>
    </source>
</evidence>
<dbReference type="InterPro" id="IPR011990">
    <property type="entry name" value="TPR-like_helical_dom_sf"/>
</dbReference>
<gene>
    <name evidence="3" type="ORF">GNP35_14835</name>
</gene>
<dbReference type="EMBL" id="WOCD01000005">
    <property type="protein sequence ID" value="MUH73647.1"/>
    <property type="molecule type" value="Genomic_DNA"/>
</dbReference>
<feature type="chain" id="PRO_5026839964" description="Sel1 repeat family protein" evidence="2">
    <location>
        <begin position="19"/>
        <end position="225"/>
    </location>
</feature>
<dbReference type="SMART" id="SM00671">
    <property type="entry name" value="SEL1"/>
    <property type="match status" value="2"/>
</dbReference>
<dbReference type="Proteomes" id="UP000439994">
    <property type="component" value="Unassembled WGS sequence"/>
</dbReference>
<protein>
    <recommendedName>
        <fullName evidence="5">Sel1 repeat family protein</fullName>
    </recommendedName>
</protein>
<feature type="compositionally biased region" description="Polar residues" evidence="1">
    <location>
        <begin position="134"/>
        <end position="148"/>
    </location>
</feature>
<organism evidence="3 4">
    <name type="scientific">Psychrosphaera haliotis</name>
    <dbReference type="NCBI Taxonomy" id="555083"/>
    <lineage>
        <taxon>Bacteria</taxon>
        <taxon>Pseudomonadati</taxon>
        <taxon>Pseudomonadota</taxon>
        <taxon>Gammaproteobacteria</taxon>
        <taxon>Alteromonadales</taxon>
        <taxon>Pseudoalteromonadaceae</taxon>
        <taxon>Psychrosphaera</taxon>
    </lineage>
</organism>
<dbReference type="InterPro" id="IPR052748">
    <property type="entry name" value="ISR_Activator"/>
</dbReference>
<keyword evidence="2" id="KW-0732">Signal</keyword>
<dbReference type="InterPro" id="IPR006597">
    <property type="entry name" value="Sel1-like"/>
</dbReference>
<evidence type="ECO:0008006" key="5">
    <source>
        <dbReference type="Google" id="ProtNLM"/>
    </source>
</evidence>
<dbReference type="Gene3D" id="1.25.40.10">
    <property type="entry name" value="Tetratricopeptide repeat domain"/>
    <property type="match status" value="1"/>
</dbReference>